<gene>
    <name evidence="4" type="ORF">AOPFMNJM_1656</name>
</gene>
<evidence type="ECO:0000313" key="5">
    <source>
        <dbReference type="Proteomes" id="UP001055102"/>
    </source>
</evidence>
<dbReference type="Pfam" id="PF01817">
    <property type="entry name" value="CM_2"/>
    <property type="match status" value="1"/>
</dbReference>
<evidence type="ECO:0000256" key="2">
    <source>
        <dbReference type="ARBA" id="ARBA00023235"/>
    </source>
</evidence>
<dbReference type="NCBIfam" id="TIGR01795">
    <property type="entry name" value="CM_mono_cladeE"/>
    <property type="match status" value="1"/>
</dbReference>
<dbReference type="Gene3D" id="1.20.59.10">
    <property type="entry name" value="Chorismate mutase"/>
    <property type="match status" value="1"/>
</dbReference>
<dbReference type="PROSITE" id="PS51168">
    <property type="entry name" value="CHORISMATE_MUT_2"/>
    <property type="match status" value="1"/>
</dbReference>
<dbReference type="InterPro" id="IPR051331">
    <property type="entry name" value="Chorismate_mutase-related"/>
</dbReference>
<evidence type="ECO:0000313" key="4">
    <source>
        <dbReference type="EMBL" id="GJE06340.1"/>
    </source>
</evidence>
<dbReference type="EC" id="5.4.99.5" evidence="1"/>
<dbReference type="RefSeq" id="WP_238274997.1">
    <property type="nucleotide sequence ID" value="NZ_BPQR01000027.1"/>
</dbReference>
<dbReference type="InterPro" id="IPR002701">
    <property type="entry name" value="CM_II_prokaryot"/>
</dbReference>
<dbReference type="SMART" id="SM00830">
    <property type="entry name" value="CM_2"/>
    <property type="match status" value="1"/>
</dbReference>
<proteinExistence type="predicted"/>
<keyword evidence="5" id="KW-1185">Reference proteome</keyword>
<reference evidence="4" key="2">
    <citation type="submission" date="2021-08" db="EMBL/GenBank/DDBJ databases">
        <authorList>
            <person name="Tani A."/>
            <person name="Ola A."/>
            <person name="Ogura Y."/>
            <person name="Katsura K."/>
            <person name="Hayashi T."/>
        </authorList>
    </citation>
    <scope>NUCLEOTIDE SEQUENCE</scope>
    <source>
        <strain evidence="4">LMG 23639</strain>
    </source>
</reference>
<dbReference type="InterPro" id="IPR036263">
    <property type="entry name" value="Chorismate_II_sf"/>
</dbReference>
<dbReference type="PANTHER" id="PTHR38041:SF1">
    <property type="entry name" value="CHORISMATE MUTASE"/>
    <property type="match status" value="1"/>
</dbReference>
<evidence type="ECO:0000259" key="3">
    <source>
        <dbReference type="PROSITE" id="PS51168"/>
    </source>
</evidence>
<sequence>MTILSAQGVDPELAGLRESIDNFDAALIHLLAERFRCTQRVGELKARKGLPPSDPGREARQVKRLRNLAVEAKLDPDFAEKFLAFVVKEVIRHHRTIAESVDQNADLIQSTERKD</sequence>
<name>A0ABQ4SV27_9HYPH</name>
<dbReference type="SUPFAM" id="SSF48600">
    <property type="entry name" value="Chorismate mutase II"/>
    <property type="match status" value="1"/>
</dbReference>
<dbReference type="Proteomes" id="UP001055102">
    <property type="component" value="Unassembled WGS sequence"/>
</dbReference>
<protein>
    <recommendedName>
        <fullName evidence="1">chorismate mutase</fullName>
        <ecNumber evidence="1">5.4.99.5</ecNumber>
    </recommendedName>
</protein>
<dbReference type="InterPro" id="IPR036979">
    <property type="entry name" value="CM_dom_sf"/>
</dbReference>
<organism evidence="4 5">
    <name type="scientific">Methylobacterium jeotgali</name>
    <dbReference type="NCBI Taxonomy" id="381630"/>
    <lineage>
        <taxon>Bacteria</taxon>
        <taxon>Pseudomonadati</taxon>
        <taxon>Pseudomonadota</taxon>
        <taxon>Alphaproteobacteria</taxon>
        <taxon>Hyphomicrobiales</taxon>
        <taxon>Methylobacteriaceae</taxon>
        <taxon>Methylobacterium</taxon>
    </lineage>
</organism>
<dbReference type="InterPro" id="IPR010951">
    <property type="entry name" value="CM_bact"/>
</dbReference>
<comment type="caution">
    <text evidence="4">The sequence shown here is derived from an EMBL/GenBank/DDBJ whole genome shotgun (WGS) entry which is preliminary data.</text>
</comment>
<evidence type="ECO:0000256" key="1">
    <source>
        <dbReference type="ARBA" id="ARBA00012404"/>
    </source>
</evidence>
<feature type="domain" description="Chorismate mutase" evidence="3">
    <location>
        <begin position="7"/>
        <end position="98"/>
    </location>
</feature>
<dbReference type="PANTHER" id="PTHR38041">
    <property type="entry name" value="CHORISMATE MUTASE"/>
    <property type="match status" value="1"/>
</dbReference>
<reference evidence="4" key="1">
    <citation type="journal article" date="2021" name="Front. Microbiol.">
        <title>Comprehensive Comparative Genomics and Phenotyping of Methylobacterium Species.</title>
        <authorList>
            <person name="Alessa O."/>
            <person name="Ogura Y."/>
            <person name="Fujitani Y."/>
            <person name="Takami H."/>
            <person name="Hayashi T."/>
            <person name="Sahin N."/>
            <person name="Tani A."/>
        </authorList>
    </citation>
    <scope>NUCLEOTIDE SEQUENCE</scope>
    <source>
        <strain evidence="4">LMG 23639</strain>
    </source>
</reference>
<accession>A0ABQ4SV27</accession>
<dbReference type="EMBL" id="BPQR01000027">
    <property type="protein sequence ID" value="GJE06340.1"/>
    <property type="molecule type" value="Genomic_DNA"/>
</dbReference>
<dbReference type="NCBIfam" id="NF006691">
    <property type="entry name" value="PRK09239.1"/>
    <property type="match status" value="1"/>
</dbReference>
<keyword evidence="2" id="KW-0413">Isomerase</keyword>